<dbReference type="InterPro" id="IPR004360">
    <property type="entry name" value="Glyas_Fos-R_dOase_dom"/>
</dbReference>
<dbReference type="GO" id="GO:0051213">
    <property type="term" value="F:dioxygenase activity"/>
    <property type="evidence" value="ECO:0007669"/>
    <property type="project" value="UniProtKB-KW"/>
</dbReference>
<dbReference type="Gene3D" id="3.30.720.120">
    <property type="match status" value="1"/>
</dbReference>
<dbReference type="PANTHER" id="PTHR34109">
    <property type="entry name" value="BNAUNNG04460D PROTEIN-RELATED"/>
    <property type="match status" value="1"/>
</dbReference>
<dbReference type="eggNOG" id="COG2764">
    <property type="taxonomic scope" value="Bacteria"/>
</dbReference>
<dbReference type="KEGG" id="amr:AM1_2965"/>
<dbReference type="AlphaFoldDB" id="B0CBH6"/>
<keyword evidence="2" id="KW-0560">Oxidoreductase</keyword>
<dbReference type="InterPro" id="IPR037523">
    <property type="entry name" value="VOC_core"/>
</dbReference>
<dbReference type="EMBL" id="CP000828">
    <property type="protein sequence ID" value="ABW27961.1"/>
    <property type="molecule type" value="Genomic_DNA"/>
</dbReference>
<evidence type="ECO:0000313" key="2">
    <source>
        <dbReference type="EMBL" id="ABW27961.1"/>
    </source>
</evidence>
<proteinExistence type="predicted"/>
<name>B0CBH6_ACAM1</name>
<keyword evidence="3" id="KW-1185">Reference proteome</keyword>
<dbReference type="InterPro" id="IPR029068">
    <property type="entry name" value="Glyas_Bleomycin-R_OHBP_Dase"/>
</dbReference>
<dbReference type="Gene3D" id="3.30.720.110">
    <property type="match status" value="1"/>
</dbReference>
<evidence type="ECO:0000313" key="3">
    <source>
        <dbReference type="Proteomes" id="UP000000268"/>
    </source>
</evidence>
<keyword evidence="2" id="KW-0223">Dioxygenase</keyword>
<sequence length="151" mass="16484">MDYKPAGFHTMTSNATYRDTKAAIELYEQAFGLAVDTLLETPDGTVMHVSATIGDSHLFMSDEFEGSPRQAPGPKSPVAFYLYLPDVDASYQKAIDAGLTSVSEPEDMFWGDRTATVADPFGYAWTLATQVKEVLPQDAIAIFNQMMAKAS</sequence>
<dbReference type="Pfam" id="PF00903">
    <property type="entry name" value="Glyoxalase"/>
    <property type="match status" value="1"/>
</dbReference>
<dbReference type="RefSeq" id="WP_012163395.1">
    <property type="nucleotide sequence ID" value="NC_009925.1"/>
</dbReference>
<reference evidence="2 3" key="1">
    <citation type="journal article" date="2008" name="Proc. Natl. Acad. Sci. U.S.A.">
        <title>Niche adaptation and genome expansion in the chlorophyll d-producing cyanobacterium Acaryochloris marina.</title>
        <authorList>
            <person name="Swingley W.D."/>
            <person name="Chen M."/>
            <person name="Cheung P.C."/>
            <person name="Conrad A.L."/>
            <person name="Dejesa L.C."/>
            <person name="Hao J."/>
            <person name="Honchak B.M."/>
            <person name="Karbach L.E."/>
            <person name="Kurdoglu A."/>
            <person name="Lahiri S."/>
            <person name="Mastrian S.D."/>
            <person name="Miyashita H."/>
            <person name="Page L."/>
            <person name="Ramakrishna P."/>
            <person name="Satoh S."/>
            <person name="Sattley W.M."/>
            <person name="Shimada Y."/>
            <person name="Taylor H.L."/>
            <person name="Tomo T."/>
            <person name="Tsuchiya T."/>
            <person name="Wang Z.T."/>
            <person name="Raymond J."/>
            <person name="Mimuro M."/>
            <person name="Blankenship R.E."/>
            <person name="Touchman J.W."/>
        </authorList>
    </citation>
    <scope>NUCLEOTIDE SEQUENCE [LARGE SCALE GENOMIC DNA]</scope>
    <source>
        <strain evidence="3">MBIC 11017</strain>
    </source>
</reference>
<gene>
    <name evidence="2" type="ordered locus">AM1_2965</name>
</gene>
<dbReference type="PANTHER" id="PTHR34109:SF1">
    <property type="entry name" value="VOC DOMAIN-CONTAINING PROTEIN"/>
    <property type="match status" value="1"/>
</dbReference>
<dbReference type="SUPFAM" id="SSF54593">
    <property type="entry name" value="Glyoxalase/Bleomycin resistance protein/Dihydroxybiphenyl dioxygenase"/>
    <property type="match status" value="1"/>
</dbReference>
<dbReference type="CDD" id="cd07246">
    <property type="entry name" value="VOC_like"/>
    <property type="match status" value="1"/>
</dbReference>
<protein>
    <submittedName>
        <fullName evidence="2">Glyoxalase/bleomycin resistance protein/dioxygenase</fullName>
    </submittedName>
</protein>
<dbReference type="Proteomes" id="UP000000268">
    <property type="component" value="Chromosome"/>
</dbReference>
<evidence type="ECO:0000259" key="1">
    <source>
        <dbReference type="PROSITE" id="PS51819"/>
    </source>
</evidence>
<dbReference type="STRING" id="329726.AM1_2965"/>
<feature type="domain" description="VOC" evidence="1">
    <location>
        <begin position="7"/>
        <end position="130"/>
    </location>
</feature>
<dbReference type="OrthoDB" id="9795306at2"/>
<organism evidence="2 3">
    <name type="scientific">Acaryochloris marina (strain MBIC 11017)</name>
    <dbReference type="NCBI Taxonomy" id="329726"/>
    <lineage>
        <taxon>Bacteria</taxon>
        <taxon>Bacillati</taxon>
        <taxon>Cyanobacteriota</taxon>
        <taxon>Cyanophyceae</taxon>
        <taxon>Acaryochloridales</taxon>
        <taxon>Acaryochloridaceae</taxon>
        <taxon>Acaryochloris</taxon>
    </lineage>
</organism>
<accession>B0CBH6</accession>
<dbReference type="HOGENOM" id="CLU_046006_11_2_3"/>
<dbReference type="PROSITE" id="PS51819">
    <property type="entry name" value="VOC"/>
    <property type="match status" value="1"/>
</dbReference>